<feature type="region of interest" description="Disordered" evidence="1">
    <location>
        <begin position="226"/>
        <end position="253"/>
    </location>
</feature>
<reference evidence="2" key="1">
    <citation type="submission" date="2018-05" db="EMBL/GenBank/DDBJ databases">
        <authorList>
            <person name="Lanie J.A."/>
            <person name="Ng W.-L."/>
            <person name="Kazmierczak K.M."/>
            <person name="Andrzejewski T.M."/>
            <person name="Davidsen T.M."/>
            <person name="Wayne K.J."/>
            <person name="Tettelin H."/>
            <person name="Glass J.I."/>
            <person name="Rusch D."/>
            <person name="Podicherti R."/>
            <person name="Tsui H.-C.T."/>
            <person name="Winkler M.E."/>
        </authorList>
    </citation>
    <scope>NUCLEOTIDE SEQUENCE</scope>
</reference>
<dbReference type="Pfam" id="PF13759">
    <property type="entry name" value="2OG-FeII_Oxy_5"/>
    <property type="match status" value="1"/>
</dbReference>
<dbReference type="InterPro" id="IPR012668">
    <property type="entry name" value="CHP02466"/>
</dbReference>
<evidence type="ECO:0008006" key="3">
    <source>
        <dbReference type="Google" id="ProtNLM"/>
    </source>
</evidence>
<feature type="non-terminal residue" evidence="2">
    <location>
        <position position="1"/>
    </location>
</feature>
<accession>A0A381Z0U5</accession>
<evidence type="ECO:0000256" key="1">
    <source>
        <dbReference type="SAM" id="MobiDB-lite"/>
    </source>
</evidence>
<proteinExistence type="predicted"/>
<dbReference type="EMBL" id="UINC01019547">
    <property type="protein sequence ID" value="SVA82830.1"/>
    <property type="molecule type" value="Genomic_DNA"/>
</dbReference>
<gene>
    <name evidence="2" type="ORF">METZ01_LOCUS135684</name>
</gene>
<sequence>VSFYQRYNYGATAPMRKELVDQMNQILDDLYKNRYDELYHQNAFREVKGKQLELPIDLLPKEMSDFILTMGRGYLQNSGLHFMDVDPAKINLEIETIWATDSEENDYNPCHSHFGLMSGVFYLKVPPQVSELNEEGALMFHHAEDGYVDVNPYSSVRPKGYDMSIPEEGKFVIFPAWQKHSVNPFFGPGIRRSVAYNIVCPDAADWKPATIQEPYNKRKFEQTLKIDTAGGPDAKLKGDRDISSASIKDVSDA</sequence>
<evidence type="ECO:0000313" key="2">
    <source>
        <dbReference type="EMBL" id="SVA82830.1"/>
    </source>
</evidence>
<protein>
    <recommendedName>
        <fullName evidence="3">Fe2OG dioxygenase domain-containing protein</fullName>
    </recommendedName>
</protein>
<name>A0A381Z0U5_9ZZZZ</name>
<organism evidence="2">
    <name type="scientific">marine metagenome</name>
    <dbReference type="NCBI Taxonomy" id="408172"/>
    <lineage>
        <taxon>unclassified sequences</taxon>
        <taxon>metagenomes</taxon>
        <taxon>ecological metagenomes</taxon>
    </lineage>
</organism>
<dbReference type="AlphaFoldDB" id="A0A381Z0U5"/>
<dbReference type="Gene3D" id="2.60.120.620">
    <property type="entry name" value="q2cbj1_9rhob like domain"/>
    <property type="match status" value="1"/>
</dbReference>